<keyword evidence="1" id="KW-1133">Transmembrane helix</keyword>
<sequence length="64" mass="7045">MGGKIHDWMYAAVVLGLLQIGELMYNRFGLKLAGEIFAISGMTVAVVWLGTVGVRLIRNVKPNR</sequence>
<evidence type="ECO:0000313" key="3">
    <source>
        <dbReference type="Proteomes" id="UP001596002"/>
    </source>
</evidence>
<protein>
    <submittedName>
        <fullName evidence="2">Uncharacterized protein</fullName>
    </submittedName>
</protein>
<accession>A0ABV9Q443</accession>
<name>A0ABV9Q443_9BACL</name>
<evidence type="ECO:0000313" key="2">
    <source>
        <dbReference type="EMBL" id="MFC4768568.1"/>
    </source>
</evidence>
<keyword evidence="3" id="KW-1185">Reference proteome</keyword>
<keyword evidence="1" id="KW-0472">Membrane</keyword>
<dbReference type="Proteomes" id="UP001596002">
    <property type="component" value="Unassembled WGS sequence"/>
</dbReference>
<proteinExistence type="predicted"/>
<keyword evidence="1" id="KW-0812">Transmembrane</keyword>
<dbReference type="EMBL" id="JBHSHC010000108">
    <property type="protein sequence ID" value="MFC4768568.1"/>
    <property type="molecule type" value="Genomic_DNA"/>
</dbReference>
<evidence type="ECO:0000256" key="1">
    <source>
        <dbReference type="SAM" id="Phobius"/>
    </source>
</evidence>
<gene>
    <name evidence="2" type="ORF">ACFO8Q_14580</name>
</gene>
<organism evidence="2 3">
    <name type="scientific">Effusibacillus consociatus</name>
    <dbReference type="NCBI Taxonomy" id="1117041"/>
    <lineage>
        <taxon>Bacteria</taxon>
        <taxon>Bacillati</taxon>
        <taxon>Bacillota</taxon>
        <taxon>Bacilli</taxon>
        <taxon>Bacillales</taxon>
        <taxon>Alicyclobacillaceae</taxon>
        <taxon>Effusibacillus</taxon>
    </lineage>
</organism>
<feature type="transmembrane region" description="Helical" evidence="1">
    <location>
        <begin position="37"/>
        <end position="57"/>
    </location>
</feature>
<comment type="caution">
    <text evidence="2">The sequence shown here is derived from an EMBL/GenBank/DDBJ whole genome shotgun (WGS) entry which is preliminary data.</text>
</comment>
<dbReference type="RefSeq" id="WP_380026520.1">
    <property type="nucleotide sequence ID" value="NZ_JBHSHC010000108.1"/>
</dbReference>
<reference evidence="3" key="1">
    <citation type="journal article" date="2019" name="Int. J. Syst. Evol. Microbiol.">
        <title>The Global Catalogue of Microorganisms (GCM) 10K type strain sequencing project: providing services to taxonomists for standard genome sequencing and annotation.</title>
        <authorList>
            <consortium name="The Broad Institute Genomics Platform"/>
            <consortium name="The Broad Institute Genome Sequencing Center for Infectious Disease"/>
            <person name="Wu L."/>
            <person name="Ma J."/>
        </authorList>
    </citation>
    <scope>NUCLEOTIDE SEQUENCE [LARGE SCALE GENOMIC DNA]</scope>
    <source>
        <strain evidence="3">WYCCWR 12678</strain>
    </source>
</reference>